<feature type="region of interest" description="Disordered" evidence="12">
    <location>
        <begin position="1"/>
        <end position="21"/>
    </location>
</feature>
<comment type="domain">
    <text evidence="11">The twin CX3C motif contains 4 conserved Cys residues that form 2 disulfide bonds in the mitochondrial intermembrane space.</text>
</comment>
<dbReference type="EMBL" id="CAIX01000223">
    <property type="protein sequence ID" value="CCI10342.1"/>
    <property type="molecule type" value="Genomic_DNA"/>
</dbReference>
<evidence type="ECO:0000256" key="3">
    <source>
        <dbReference type="ARBA" id="ARBA00022723"/>
    </source>
</evidence>
<keyword evidence="9" id="KW-0472">Membrane</keyword>
<keyword evidence="7 11" id="KW-0811">Translocation</keyword>
<keyword evidence="10 11" id="KW-1015">Disulfide bond</keyword>
<comment type="subunit">
    <text evidence="11">Heterohexamer.</text>
</comment>
<sequence>MNLGNFMRNNAPTTQPSSTPTSQFLMAKIEMESYADLFERLSRVCFKKCNFKYNDGQLNVGEMSCIDRCSGKYMQAYSELSVKIAQVEQEMMAQANAGVVN</sequence>
<evidence type="ECO:0000256" key="7">
    <source>
        <dbReference type="ARBA" id="ARBA00023010"/>
    </source>
</evidence>
<dbReference type="SUPFAM" id="SSF144122">
    <property type="entry name" value="Tim10-like"/>
    <property type="match status" value="1"/>
</dbReference>
<dbReference type="OrthoDB" id="274922at2759"/>
<comment type="caution">
    <text evidence="14">The sequence shown here is derived from an EMBL/GenBank/DDBJ whole genome shotgun (WGS) entry which is preliminary data.</text>
</comment>
<dbReference type="GO" id="GO:0046872">
    <property type="term" value="F:metal ion binding"/>
    <property type="evidence" value="ECO:0007669"/>
    <property type="project" value="UniProtKB-KW"/>
</dbReference>
<evidence type="ECO:0000256" key="6">
    <source>
        <dbReference type="ARBA" id="ARBA00022927"/>
    </source>
</evidence>
<keyword evidence="6 11" id="KW-0653">Protein transport</keyword>
<dbReference type="Pfam" id="PF02953">
    <property type="entry name" value="zf-Tim10_DDP"/>
    <property type="match status" value="1"/>
</dbReference>
<dbReference type="FunFam" id="1.10.287.810:FF:000011">
    <property type="entry name" value="Mitochondrial regulator of splicing 5"/>
    <property type="match status" value="1"/>
</dbReference>
<dbReference type="GO" id="GO:0045039">
    <property type="term" value="P:protein insertion into mitochondrial inner membrane"/>
    <property type="evidence" value="ECO:0007669"/>
    <property type="project" value="TreeGrafter"/>
</dbReference>
<dbReference type="InterPro" id="IPR004217">
    <property type="entry name" value="Tim10-like"/>
</dbReference>
<dbReference type="GO" id="GO:0015031">
    <property type="term" value="P:protein transport"/>
    <property type="evidence" value="ECO:0007669"/>
    <property type="project" value="UniProtKB-KW"/>
</dbReference>
<evidence type="ECO:0000256" key="10">
    <source>
        <dbReference type="ARBA" id="ARBA00023157"/>
    </source>
</evidence>
<keyword evidence="3" id="KW-0479">Metal-binding</keyword>
<protein>
    <recommendedName>
        <fullName evidence="11">Mitochondrial import inner membrane translocase subunit</fullName>
    </recommendedName>
</protein>
<feature type="domain" description="Tim10-like" evidence="13">
    <location>
        <begin position="23"/>
        <end position="80"/>
    </location>
</feature>
<dbReference type="InParanoid" id="A0A024FTR8"/>
<evidence type="ECO:0000256" key="5">
    <source>
        <dbReference type="ARBA" id="ARBA00022833"/>
    </source>
</evidence>
<accession>A0A024FTR8</accession>
<evidence type="ECO:0000313" key="14">
    <source>
        <dbReference type="EMBL" id="CCI10342.1"/>
    </source>
</evidence>
<keyword evidence="15" id="KW-1185">Reference proteome</keyword>
<dbReference type="PANTHER" id="PTHR11038:SF16">
    <property type="entry name" value="MITOCHONDRIAL IMPORT INNER MEMBRANE TRANSLOCASE SUBUNIT TIM10"/>
    <property type="match status" value="1"/>
</dbReference>
<keyword evidence="5" id="KW-0862">Zinc</keyword>
<evidence type="ECO:0000256" key="8">
    <source>
        <dbReference type="ARBA" id="ARBA00023128"/>
    </source>
</evidence>
<evidence type="ECO:0000256" key="4">
    <source>
        <dbReference type="ARBA" id="ARBA00022792"/>
    </source>
</evidence>
<keyword evidence="4 11" id="KW-0999">Mitochondrion inner membrane</keyword>
<keyword evidence="11" id="KW-0143">Chaperone</keyword>
<evidence type="ECO:0000256" key="2">
    <source>
        <dbReference type="ARBA" id="ARBA00022448"/>
    </source>
</evidence>
<dbReference type="InterPro" id="IPR035427">
    <property type="entry name" value="Tim10-like_dom_sf"/>
</dbReference>
<dbReference type="PANTHER" id="PTHR11038">
    <property type="entry name" value="MITOCHONDRIAL IMPORT INNER MEMBRANE TRANSLOCASE SUBUNIT TIM10"/>
    <property type="match status" value="1"/>
</dbReference>
<keyword evidence="2 11" id="KW-0813">Transport</keyword>
<reference evidence="14 15" key="1">
    <citation type="submission" date="2012-05" db="EMBL/GenBank/DDBJ databases">
        <title>Recombination and specialization in a pathogen metapopulation.</title>
        <authorList>
            <person name="Gardiner A."/>
            <person name="Kemen E."/>
            <person name="Schultz-Larsen T."/>
            <person name="MacLean D."/>
            <person name="Van Oosterhout C."/>
            <person name="Jones J.D.G."/>
        </authorList>
    </citation>
    <scope>NUCLEOTIDE SEQUENCE [LARGE SCALE GENOMIC DNA]</scope>
    <source>
        <strain evidence="14 15">Ac Nc2</strain>
    </source>
</reference>
<evidence type="ECO:0000256" key="11">
    <source>
        <dbReference type="RuleBase" id="RU367043"/>
    </source>
</evidence>
<keyword evidence="8 11" id="KW-0496">Mitochondrion</keyword>
<dbReference type="STRING" id="65357.A0A024FTR8"/>
<gene>
    <name evidence="14" type="ORF">BN9_095180</name>
</gene>
<organism evidence="14 15">
    <name type="scientific">Albugo candida</name>
    <dbReference type="NCBI Taxonomy" id="65357"/>
    <lineage>
        <taxon>Eukaryota</taxon>
        <taxon>Sar</taxon>
        <taxon>Stramenopiles</taxon>
        <taxon>Oomycota</taxon>
        <taxon>Peronosporomycetes</taxon>
        <taxon>Albuginales</taxon>
        <taxon>Albuginaceae</taxon>
        <taxon>Albugo</taxon>
    </lineage>
</organism>
<evidence type="ECO:0000256" key="9">
    <source>
        <dbReference type="ARBA" id="ARBA00023136"/>
    </source>
</evidence>
<evidence type="ECO:0000256" key="12">
    <source>
        <dbReference type="SAM" id="MobiDB-lite"/>
    </source>
</evidence>
<comment type="function">
    <text evidence="11">Mitochondrial intermembrane chaperone that participates in the import and insertion of some multi-pass transmembrane proteins into the mitochondrial inner membrane. Also required for the transfer of beta-barrel precursors from the TOM complex to the sorting and assembly machinery (SAM complex) of the outer membrane. Acts as a chaperone-like protein that protects the hydrophobic precursors from aggregation and guide them through the mitochondrial intermembrane space.</text>
</comment>
<evidence type="ECO:0000313" key="15">
    <source>
        <dbReference type="Proteomes" id="UP000053237"/>
    </source>
</evidence>
<name>A0A024FTR8_9STRA</name>
<dbReference type="GO" id="GO:0005743">
    <property type="term" value="C:mitochondrial inner membrane"/>
    <property type="evidence" value="ECO:0007669"/>
    <property type="project" value="UniProtKB-SubCell"/>
</dbReference>
<dbReference type="AlphaFoldDB" id="A0A024FTR8"/>
<proteinExistence type="inferred from homology"/>
<comment type="subcellular location">
    <subcellularLocation>
        <location evidence="11">Mitochondrion inner membrane</location>
        <topology evidence="11">Peripheral membrane protein</topology>
        <orientation evidence="11">Intermembrane side</orientation>
    </subcellularLocation>
</comment>
<evidence type="ECO:0000259" key="13">
    <source>
        <dbReference type="Pfam" id="PF02953"/>
    </source>
</evidence>
<feature type="compositionally biased region" description="Low complexity" evidence="12">
    <location>
        <begin position="12"/>
        <end position="21"/>
    </location>
</feature>
<comment type="similarity">
    <text evidence="1 11">Belongs to the small Tim family.</text>
</comment>
<dbReference type="Gene3D" id="1.10.287.810">
    <property type="entry name" value="Mitochondrial import inner membrane translocase subunit tim13 like domains"/>
    <property type="match status" value="1"/>
</dbReference>
<evidence type="ECO:0000256" key="1">
    <source>
        <dbReference type="ARBA" id="ARBA00006720"/>
    </source>
</evidence>
<dbReference type="Proteomes" id="UP000053237">
    <property type="component" value="Unassembled WGS sequence"/>
</dbReference>